<dbReference type="InterPro" id="IPR007393">
    <property type="entry name" value="YlxR_dom"/>
</dbReference>
<name>A0A918XNV0_9PROT</name>
<gene>
    <name evidence="2" type="ORF">GCM10017083_02790</name>
</gene>
<dbReference type="SUPFAM" id="SSF55315">
    <property type="entry name" value="L30e-like"/>
    <property type="match status" value="1"/>
</dbReference>
<dbReference type="InterPro" id="IPR029064">
    <property type="entry name" value="Ribosomal_eL30-like_sf"/>
</dbReference>
<dbReference type="InterPro" id="IPR035931">
    <property type="entry name" value="YlxR-like_sf"/>
</dbReference>
<evidence type="ECO:0000313" key="2">
    <source>
        <dbReference type="EMBL" id="GHD40005.1"/>
    </source>
</evidence>
<dbReference type="Pfam" id="PF04296">
    <property type="entry name" value="YlxR"/>
    <property type="match status" value="1"/>
</dbReference>
<organism evidence="2 3">
    <name type="scientific">Thalassobaculum fulvum</name>
    <dbReference type="NCBI Taxonomy" id="1633335"/>
    <lineage>
        <taxon>Bacteria</taxon>
        <taxon>Pseudomonadati</taxon>
        <taxon>Pseudomonadota</taxon>
        <taxon>Alphaproteobacteria</taxon>
        <taxon>Rhodospirillales</taxon>
        <taxon>Thalassobaculaceae</taxon>
        <taxon>Thalassobaculum</taxon>
    </lineage>
</organism>
<reference evidence="2" key="1">
    <citation type="journal article" date="2014" name="Int. J. Syst. Evol. Microbiol.">
        <title>Complete genome sequence of Corynebacterium casei LMG S-19264T (=DSM 44701T), isolated from a smear-ripened cheese.</title>
        <authorList>
            <consortium name="US DOE Joint Genome Institute (JGI-PGF)"/>
            <person name="Walter F."/>
            <person name="Albersmeier A."/>
            <person name="Kalinowski J."/>
            <person name="Ruckert C."/>
        </authorList>
    </citation>
    <scope>NUCLEOTIDE SEQUENCE</scope>
    <source>
        <strain evidence="2">KCTC 42651</strain>
    </source>
</reference>
<protein>
    <recommendedName>
        <fullName evidence="1">YlxR domain-containing protein</fullName>
    </recommendedName>
</protein>
<comment type="caution">
    <text evidence="2">The sequence shown here is derived from an EMBL/GenBank/DDBJ whole genome shotgun (WGS) entry which is preliminary data.</text>
</comment>
<evidence type="ECO:0000313" key="3">
    <source>
        <dbReference type="Proteomes" id="UP000630353"/>
    </source>
</evidence>
<dbReference type="Gene3D" id="3.30.1330.30">
    <property type="match status" value="1"/>
</dbReference>
<reference evidence="2" key="2">
    <citation type="submission" date="2020-09" db="EMBL/GenBank/DDBJ databases">
        <authorList>
            <person name="Sun Q."/>
            <person name="Kim S."/>
        </authorList>
    </citation>
    <scope>NUCLEOTIDE SEQUENCE</scope>
    <source>
        <strain evidence="2">KCTC 42651</strain>
    </source>
</reference>
<dbReference type="SUPFAM" id="SSF64376">
    <property type="entry name" value="YlxR-like"/>
    <property type="match status" value="1"/>
</dbReference>
<dbReference type="NCBIfam" id="NF006622">
    <property type="entry name" value="PRK09190.1"/>
    <property type="match status" value="1"/>
</dbReference>
<dbReference type="EMBL" id="BMZS01000001">
    <property type="protein sequence ID" value="GHD40005.1"/>
    <property type="molecule type" value="Genomic_DNA"/>
</dbReference>
<dbReference type="Proteomes" id="UP000630353">
    <property type="component" value="Unassembled WGS sequence"/>
</dbReference>
<accession>A0A918XNV0</accession>
<dbReference type="Gene3D" id="3.30.1230.10">
    <property type="entry name" value="YlxR-like"/>
    <property type="match status" value="1"/>
</dbReference>
<sequence>MRFVAGPDGSVVPDVDERLPGRGFWVTADRAVLRTAVARRLFGRGAKRPVTADDGLVERVEALLARRCVELLALARRSGAAVAGLAKVRQALEAGRPGVLLEASDGAEDGRARLRALAGDRPVVAVLTAAELAGAFGREHTVHGFVDSGGPGGGLADRLRREADRLGGFRVMTPGQRLENPAGACIEGAGPLMDG</sequence>
<feature type="domain" description="YlxR" evidence="1">
    <location>
        <begin position="1"/>
        <end position="61"/>
    </location>
</feature>
<keyword evidence="3" id="KW-1185">Reference proteome</keyword>
<evidence type="ECO:0000259" key="1">
    <source>
        <dbReference type="Pfam" id="PF04296"/>
    </source>
</evidence>
<dbReference type="AlphaFoldDB" id="A0A918XNV0"/>
<proteinExistence type="predicted"/>